<feature type="compositionally biased region" description="Low complexity" evidence="5">
    <location>
        <begin position="1512"/>
        <end position="1525"/>
    </location>
</feature>
<dbReference type="STRING" id="559515.M4BMJ0"/>
<protein>
    <recommendedName>
        <fullName evidence="6">FYVE-type domain-containing protein</fullName>
    </recommendedName>
</protein>
<dbReference type="VEuPathDB" id="FungiDB:HpaG807627"/>
<dbReference type="InterPro" id="IPR000306">
    <property type="entry name" value="Znf_FYVE"/>
</dbReference>
<evidence type="ECO:0000256" key="1">
    <source>
        <dbReference type="ARBA" id="ARBA00022723"/>
    </source>
</evidence>
<feature type="domain" description="FYVE-type" evidence="6">
    <location>
        <begin position="28"/>
        <end position="85"/>
    </location>
</feature>
<feature type="compositionally biased region" description="Low complexity" evidence="5">
    <location>
        <begin position="1437"/>
        <end position="1447"/>
    </location>
</feature>
<dbReference type="GO" id="GO:0008270">
    <property type="term" value="F:zinc ion binding"/>
    <property type="evidence" value="ECO:0007669"/>
    <property type="project" value="UniProtKB-KW"/>
</dbReference>
<dbReference type="SUPFAM" id="SSF57903">
    <property type="entry name" value="FYVE/PHD zinc finger"/>
    <property type="match status" value="1"/>
</dbReference>
<feature type="region of interest" description="Disordered" evidence="5">
    <location>
        <begin position="569"/>
        <end position="596"/>
    </location>
</feature>
<feature type="compositionally biased region" description="Basic and acidic residues" evidence="5">
    <location>
        <begin position="116"/>
        <end position="130"/>
    </location>
</feature>
<keyword evidence="3" id="KW-0862">Zinc</keyword>
<dbReference type="OMA" id="DEPRMAM"/>
<evidence type="ECO:0000259" key="6">
    <source>
        <dbReference type="PROSITE" id="PS50178"/>
    </source>
</evidence>
<feature type="region of interest" description="Disordered" evidence="5">
    <location>
        <begin position="962"/>
        <end position="1000"/>
    </location>
</feature>
<organism evidence="7 8">
    <name type="scientific">Hyaloperonospora arabidopsidis (strain Emoy2)</name>
    <name type="common">Downy mildew agent</name>
    <name type="synonym">Peronospora arabidopsidis</name>
    <dbReference type="NCBI Taxonomy" id="559515"/>
    <lineage>
        <taxon>Eukaryota</taxon>
        <taxon>Sar</taxon>
        <taxon>Stramenopiles</taxon>
        <taxon>Oomycota</taxon>
        <taxon>Peronosporomycetes</taxon>
        <taxon>Peronosporales</taxon>
        <taxon>Peronosporaceae</taxon>
        <taxon>Hyaloperonospora</taxon>
    </lineage>
</organism>
<feature type="region of interest" description="Disordered" evidence="5">
    <location>
        <begin position="1100"/>
        <end position="1191"/>
    </location>
</feature>
<dbReference type="Gene3D" id="3.30.40.10">
    <property type="entry name" value="Zinc/RING finger domain, C3HC4 (zinc finger)"/>
    <property type="match status" value="1"/>
</dbReference>
<feature type="compositionally biased region" description="Basic residues" evidence="5">
    <location>
        <begin position="1550"/>
        <end position="1563"/>
    </location>
</feature>
<keyword evidence="1" id="KW-0479">Metal-binding</keyword>
<dbReference type="CDD" id="cd00065">
    <property type="entry name" value="FYVE_like_SF"/>
    <property type="match status" value="1"/>
</dbReference>
<dbReference type="PANTHER" id="PTHR39490:SF8">
    <property type="entry name" value="ZINC FINGER FYVE DOMAIN-CONTAINING PROTEIN 21"/>
    <property type="match status" value="1"/>
</dbReference>
<feature type="compositionally biased region" description="Basic and acidic residues" evidence="5">
    <location>
        <begin position="1120"/>
        <end position="1131"/>
    </location>
</feature>
<evidence type="ECO:0000256" key="4">
    <source>
        <dbReference type="PROSITE-ProRule" id="PRU00091"/>
    </source>
</evidence>
<dbReference type="EMBL" id="JH598420">
    <property type="status" value="NOT_ANNOTATED_CDS"/>
    <property type="molecule type" value="Genomic_DNA"/>
</dbReference>
<accession>M4BMJ0</accession>
<feature type="region of interest" description="Disordered" evidence="5">
    <location>
        <begin position="395"/>
        <end position="414"/>
    </location>
</feature>
<dbReference type="HOGENOM" id="CLU_245067_0_0_1"/>
<dbReference type="InParanoid" id="M4BMJ0"/>
<dbReference type="InterPro" id="IPR011011">
    <property type="entry name" value="Znf_FYVE_PHD"/>
</dbReference>
<evidence type="ECO:0000256" key="5">
    <source>
        <dbReference type="SAM" id="MobiDB-lite"/>
    </source>
</evidence>
<keyword evidence="2 4" id="KW-0863">Zinc-finger</keyword>
<dbReference type="EnsemblProtists" id="HpaT807627">
    <property type="protein sequence ID" value="HpaP807627"/>
    <property type="gene ID" value="HpaG807627"/>
</dbReference>
<feature type="region of interest" description="Disordered" evidence="5">
    <location>
        <begin position="95"/>
        <end position="140"/>
    </location>
</feature>
<feature type="compositionally biased region" description="Acidic residues" evidence="5">
    <location>
        <begin position="1451"/>
        <end position="1463"/>
    </location>
</feature>
<dbReference type="InterPro" id="IPR013083">
    <property type="entry name" value="Znf_RING/FYVE/PHD"/>
</dbReference>
<dbReference type="InterPro" id="IPR052113">
    <property type="entry name" value="FYVE-type_Zinc_Finger"/>
</dbReference>
<feature type="compositionally biased region" description="Polar residues" evidence="5">
    <location>
        <begin position="484"/>
        <end position="502"/>
    </location>
</feature>
<name>M4BMJ0_HYAAE</name>
<evidence type="ECO:0000256" key="2">
    <source>
        <dbReference type="ARBA" id="ARBA00022771"/>
    </source>
</evidence>
<dbReference type="PANTHER" id="PTHR39490">
    <property type="entry name" value="ARRESTIN DOMAIN-CONTAINING PROTEIN D"/>
    <property type="match status" value="1"/>
</dbReference>
<feature type="region of interest" description="Disordered" evidence="5">
    <location>
        <begin position="1036"/>
        <end position="1067"/>
    </location>
</feature>
<feature type="region of interest" description="Disordered" evidence="5">
    <location>
        <begin position="1437"/>
        <end position="1582"/>
    </location>
</feature>
<dbReference type="PROSITE" id="PS50178">
    <property type="entry name" value="ZF_FYVE"/>
    <property type="match status" value="1"/>
</dbReference>
<keyword evidence="8" id="KW-1185">Reference proteome</keyword>
<evidence type="ECO:0000313" key="7">
    <source>
        <dbReference type="EnsemblProtists" id="HpaP807627"/>
    </source>
</evidence>
<feature type="region of interest" description="Disordered" evidence="5">
    <location>
        <begin position="1361"/>
        <end position="1382"/>
    </location>
</feature>
<sequence>MKWRQKHKKKKIRRRTSQDLFNVQWESDVHVATCRLCHSDFSLVKRKHHCRHCGRVMCSDCSSFVYFEFSRRKHRVCATCNNQLLAEQDAYERETVTSSPMQMVPRPCGGGATAGEKVEKNGRKAEKNRGSETVQQQSKTAISPAAVTAFRSQTVDIEDRPVAKGEPLLDDADGSWFTDAIDRQAHSYGSVEEYSEDGSSKGPGWRDRIKDTYIVAPTTDETSVLAPIAGSTLTSGITGNGYISDQFRYDDVSGPGLGHEDDTTVEMPRPKQQSTALSTLTECEPKPRWVSGNDIVVEQLEYAGLSGPGLGHDDDCSVAMPRPTQLPVAVSYSYESGKRDRMKSKQNTLPHEHNMLARTTIKDVVSAPKRRVVSLIRQRERTEDCRFRARGNQDMTLGELNSPYSSQDQPRMRSPTVPIPATAQPTYYEQDADKLVIDDSPGYFEATIAEREAQHEKDKCRQEQIARDNAWVNKSALPHDFSSEHSSYSIVDRPSQASNSPVVNHGSRPDDAKDKKRTGGKPKSGFTRVFKRFFGMGPKRKSGPPKYSDTLPTVVVSSPKADVADNHISSGASANHRDSIVSDRSVPDGLVRPNVADCSSVGQEKSVTQKNSRHTMATLADVPSVVEAPLLLQDDGIKQHDQKQEPERKRRGTFDDLFMSPKDSVATNKFGDHFGTSSTTGWDSRVGPNLNGGQLIGAVGVARFDQRRPIGEDDEPVLGNELAPVLGLIKSTNDSTEAWRESAALSLLKDRRDSTQSSAFTWSSIQSVPGPGTATRAVSTSLQPRAVYDDNHGASVPHEISASKPTSIGGIMDDLKCGSTLSKSQRKTSIDEFFAEFEETNEYVFDSTTGGYVAARVPARTEATRDVQRLESTELLGSEKHTLTTGDRRYDTVLATKNDSGGEVEEDDVAEIIVDKISSLESELAALKQLIRNRKGSRGNQSLKLQDSCGIAESSARKESIFDYDSSDEDNNKPGGSWAIPLRPTSKQTRRRSGSKKKLIKKHKDSFAELFEDSPNEDGSVGGALSYKVVPEIGSGKYDLDSDSESTSPLKRPGKQPPQWNMDEDVGDAIPDVSTITAPLKLTTKHARIREASEDDFKDPIDALFDTSGDRNVTTLYGGEDGHDDKDERSVPELSDMLNWESRSSVSDDEVSASTAAPTDNISCVVPDGMASQSYSRSADPQEFGAADEDESFSINWSKVRKTKLRRHKSHHVAGESSVTDRSVRLLERSLHAEKLELAAASDIPFFLEHTASTPFLANTSSTAGVADQSIDLSSKGGEKEELQSNGESQHMETAEYAVSSLGVTARKTDDPEKQLLLTNMVEEPSDTTAEVSSIDETAAAFDIFDKSRDVDILSMSSLIESNTPDYPGGCSDSSDNDDKKSFSGVDGAFNFEIRTVKKRLPVDVPANRSTVQTERDSSESFPGLLTSMELGEHATLSLPSSSRTPSIDGSLDDFEDTSVDDDSVLKGSVESQAFDMDWQQMQEKEKERKKRRQVKQRQAQRDKLLRKQSRPTKSSSSSAVTHGSSKSKSKSDKKKKKGVDNDDAVSSSLHHKSGSSRKHHRSAANGVSVAMSEPSRTLTDL</sequence>
<feature type="compositionally biased region" description="Polar residues" evidence="5">
    <location>
        <begin position="131"/>
        <end position="140"/>
    </location>
</feature>
<proteinExistence type="predicted"/>
<dbReference type="InterPro" id="IPR017455">
    <property type="entry name" value="Znf_FYVE-rel"/>
</dbReference>
<reference evidence="8" key="1">
    <citation type="journal article" date="2010" name="Science">
        <title>Signatures of adaptation to obligate biotrophy in the Hyaloperonospora arabidopsidis genome.</title>
        <authorList>
            <person name="Baxter L."/>
            <person name="Tripathy S."/>
            <person name="Ishaque N."/>
            <person name="Boot N."/>
            <person name="Cabral A."/>
            <person name="Kemen E."/>
            <person name="Thines M."/>
            <person name="Ah-Fong A."/>
            <person name="Anderson R."/>
            <person name="Badejoko W."/>
            <person name="Bittner-Eddy P."/>
            <person name="Boore J.L."/>
            <person name="Chibucos M.C."/>
            <person name="Coates M."/>
            <person name="Dehal P."/>
            <person name="Delehaunty K."/>
            <person name="Dong S."/>
            <person name="Downton P."/>
            <person name="Dumas B."/>
            <person name="Fabro G."/>
            <person name="Fronick C."/>
            <person name="Fuerstenberg S.I."/>
            <person name="Fulton L."/>
            <person name="Gaulin E."/>
            <person name="Govers F."/>
            <person name="Hughes L."/>
            <person name="Humphray S."/>
            <person name="Jiang R.H."/>
            <person name="Judelson H."/>
            <person name="Kamoun S."/>
            <person name="Kyung K."/>
            <person name="Meijer H."/>
            <person name="Minx P."/>
            <person name="Morris P."/>
            <person name="Nelson J."/>
            <person name="Phuntumart V."/>
            <person name="Qutob D."/>
            <person name="Rehmany A."/>
            <person name="Rougon-Cardoso A."/>
            <person name="Ryden P."/>
            <person name="Torto-Alalibo T."/>
            <person name="Studholme D."/>
            <person name="Wang Y."/>
            <person name="Win J."/>
            <person name="Wood J."/>
            <person name="Clifton S.W."/>
            <person name="Rogers J."/>
            <person name="Van den Ackerveken G."/>
            <person name="Jones J.D."/>
            <person name="McDowell J.M."/>
            <person name="Beynon J."/>
            <person name="Tyler B.M."/>
        </authorList>
    </citation>
    <scope>NUCLEOTIDE SEQUENCE [LARGE SCALE GENOMIC DNA]</scope>
    <source>
        <strain evidence="8">Emoy2</strain>
    </source>
</reference>
<feature type="compositionally biased region" description="Basic residues" evidence="5">
    <location>
        <begin position="1526"/>
        <end position="1538"/>
    </location>
</feature>
<feature type="compositionally biased region" description="Basic residues" evidence="5">
    <location>
        <begin position="988"/>
        <end position="1000"/>
    </location>
</feature>
<reference evidence="7" key="2">
    <citation type="submission" date="2015-06" db="UniProtKB">
        <authorList>
            <consortium name="EnsemblProtists"/>
        </authorList>
    </citation>
    <scope>IDENTIFICATION</scope>
    <source>
        <strain evidence="7">Emoy2</strain>
    </source>
</reference>
<dbReference type="Proteomes" id="UP000011713">
    <property type="component" value="Unassembled WGS sequence"/>
</dbReference>
<feature type="region of interest" description="Disordered" evidence="5">
    <location>
        <begin position="483"/>
        <end position="525"/>
    </location>
</feature>
<evidence type="ECO:0000313" key="8">
    <source>
        <dbReference type="Proteomes" id="UP000011713"/>
    </source>
</evidence>
<dbReference type="SMART" id="SM00064">
    <property type="entry name" value="FYVE"/>
    <property type="match status" value="1"/>
</dbReference>
<dbReference type="Pfam" id="PF01363">
    <property type="entry name" value="FYVE"/>
    <property type="match status" value="1"/>
</dbReference>
<evidence type="ECO:0000256" key="3">
    <source>
        <dbReference type="ARBA" id="ARBA00022833"/>
    </source>
</evidence>
<dbReference type="eggNOG" id="KOG1841">
    <property type="taxonomic scope" value="Eukaryota"/>
</dbReference>